<proteinExistence type="predicted"/>
<sequence length="80" mass="9106">MSVAYKIDGIPVDSFIYQAYINRKHENGEAVLYTEDYIVVTYFTLQSSFTVTYDRCGNPISNSATGNDSRFLKARHDLTI</sequence>
<dbReference type="EMBL" id="HM452126">
    <property type="protein sequence ID" value="ADM79894.1"/>
    <property type="molecule type" value="Genomic_DNA"/>
</dbReference>
<protein>
    <submittedName>
        <fullName evidence="1">Uncharacterized protein</fullName>
    </submittedName>
</protein>
<dbReference type="KEGG" id="vg:9861458"/>
<dbReference type="RefSeq" id="YP_003969340.1">
    <property type="nucleotide sequence ID" value="NC_014636.1"/>
</dbReference>
<dbReference type="OrthoDB" id="37502at10239"/>
<dbReference type="GeneID" id="9861458"/>
<gene>
    <name evidence="1" type="ORF">phiAS5_ORF0051</name>
</gene>
<reference evidence="1 2" key="1">
    <citation type="journal article" date="2012" name="Vet. Microbiol.">
        <title>Complete genome sequence and characterization of a broad-host range T4-like bacteriophage phiAS5 infecting Aeromonas salmonicida subsp. salmonicida.</title>
        <authorList>
            <person name="Kim J.H."/>
            <person name="Son J.S."/>
            <person name="Choi Y.J."/>
            <person name="Choresca C.H.Jr."/>
            <person name="Shin S.P."/>
            <person name="Han J.E."/>
            <person name="Jun J.W."/>
            <person name="Park S.C."/>
        </authorList>
    </citation>
    <scope>NUCLEOTIDE SEQUENCE [LARGE SCALE GENOMIC DNA]</scope>
</reference>
<accession>E1A2E8</accession>
<name>E1A2E8_9CAUD</name>
<organism evidence="1 2">
    <name type="scientific">Aeromonas phage phiAS5</name>
    <dbReference type="NCBI Taxonomy" id="879630"/>
    <lineage>
        <taxon>Viruses</taxon>
        <taxon>Duplodnaviria</taxon>
        <taxon>Heunggongvirae</taxon>
        <taxon>Uroviricota</taxon>
        <taxon>Caudoviricetes</taxon>
        <taxon>Pantevenvirales</taxon>
        <taxon>Straboviridae</taxon>
        <taxon>Chrysonvirus</taxon>
        <taxon>Chrysonvirus as5</taxon>
    </lineage>
</organism>
<evidence type="ECO:0000313" key="1">
    <source>
        <dbReference type="EMBL" id="ADM79894.1"/>
    </source>
</evidence>
<keyword evidence="2" id="KW-1185">Reference proteome</keyword>
<evidence type="ECO:0000313" key="2">
    <source>
        <dbReference type="Proteomes" id="UP000002236"/>
    </source>
</evidence>
<dbReference type="Proteomes" id="UP000002236">
    <property type="component" value="Segment"/>
</dbReference>